<reference evidence="1" key="1">
    <citation type="submission" date="2020-08" db="EMBL/GenBank/DDBJ databases">
        <title>Novel species isolated from subtropical streams in China.</title>
        <authorList>
            <person name="Lu H."/>
        </authorList>
    </citation>
    <scope>NUCLEOTIDE SEQUENCE</scope>
    <source>
        <strain evidence="1">KACC 12607</strain>
    </source>
</reference>
<proteinExistence type="predicted"/>
<keyword evidence="2" id="KW-1185">Reference proteome</keyword>
<evidence type="ECO:0000313" key="2">
    <source>
        <dbReference type="Proteomes" id="UP000634011"/>
    </source>
</evidence>
<dbReference type="CDD" id="cd03025">
    <property type="entry name" value="DsbA_FrnE_like"/>
    <property type="match status" value="1"/>
</dbReference>
<comment type="caution">
    <text evidence="1">The sequence shown here is derived from an EMBL/GenBank/DDBJ whole genome shotgun (WGS) entry which is preliminary data.</text>
</comment>
<dbReference type="AlphaFoldDB" id="A0A923HRP2"/>
<dbReference type="Proteomes" id="UP000634011">
    <property type="component" value="Unassembled WGS sequence"/>
</dbReference>
<dbReference type="Gene3D" id="3.40.30.10">
    <property type="entry name" value="Glutaredoxin"/>
    <property type="match status" value="1"/>
</dbReference>
<name>A0A923HRP2_9BURK</name>
<accession>A0A923HRP2</accession>
<dbReference type="RefSeq" id="WP_186913432.1">
    <property type="nucleotide sequence ID" value="NZ_JACOFV010000015.1"/>
</dbReference>
<gene>
    <name evidence="1" type="ORF">H8K32_15365</name>
</gene>
<evidence type="ECO:0000313" key="1">
    <source>
        <dbReference type="EMBL" id="MBC3863483.1"/>
    </source>
</evidence>
<organism evidence="1 2">
    <name type="scientific">Undibacterium jejuense</name>
    <dbReference type="NCBI Taxonomy" id="1344949"/>
    <lineage>
        <taxon>Bacteria</taxon>
        <taxon>Pseudomonadati</taxon>
        <taxon>Pseudomonadota</taxon>
        <taxon>Betaproteobacteria</taxon>
        <taxon>Burkholderiales</taxon>
        <taxon>Oxalobacteraceae</taxon>
        <taxon>Undibacterium</taxon>
    </lineage>
</organism>
<dbReference type="InterPro" id="IPR036249">
    <property type="entry name" value="Thioredoxin-like_sf"/>
</dbReference>
<dbReference type="EMBL" id="JACOFV010000015">
    <property type="protein sequence ID" value="MBC3863483.1"/>
    <property type="molecule type" value="Genomic_DNA"/>
</dbReference>
<dbReference type="SUPFAM" id="SSF52833">
    <property type="entry name" value="Thioredoxin-like"/>
    <property type="match status" value="1"/>
</dbReference>
<protein>
    <submittedName>
        <fullName evidence="1">DsbA family protein</fullName>
    </submittedName>
</protein>
<sequence>MTQLHYIFDPVCGWCYGAAPLISAARTIPGLKLVFHAGGMMTGMNRRPVTTQLRNYIVASDERIAQLTGQVFGKDYLDGLLRDSSVVLNSAPPSTAILAAEQLAGRGLDMLKQLQIAHYVHGLRIAEIEVLQNIANEMCLDVTAFIAAYVRLDGLETQLHFSDSREMLARVGGQGFPTLALEYADATFERIDLGKWLGNVEQWTDYLRHITGSKGDEESSINELACNIDGCSI</sequence>